<sequence length="121" mass="13645">MMDGSSEAWDGQRVRTWLERRLSAARLDQAAADRQGYAARDDYDKAAAEEWVCRALQVGGQTDDRSAFAAQVKTLLNQDGYPTTGIYDDTRFERHVRAVLRKLAKMIKANDGFANTLRFQG</sequence>
<comment type="caution">
    <text evidence="1">The sequence shown here is derived from an EMBL/GenBank/DDBJ whole genome shotgun (WGS) entry which is preliminary data.</text>
</comment>
<keyword evidence="2" id="KW-1185">Reference proteome</keyword>
<protein>
    <submittedName>
        <fullName evidence="1">Uncharacterized protein</fullName>
    </submittedName>
</protein>
<evidence type="ECO:0000313" key="1">
    <source>
        <dbReference type="EMBL" id="MBM6578271.1"/>
    </source>
</evidence>
<dbReference type="Proteomes" id="UP000763641">
    <property type="component" value="Unassembled WGS sequence"/>
</dbReference>
<gene>
    <name evidence="1" type="ORF">ILT43_17950</name>
</gene>
<reference evidence="1 2" key="1">
    <citation type="submission" date="2020-12" db="EMBL/GenBank/DDBJ databases">
        <title>Sphingomonas sp.</title>
        <authorList>
            <person name="Kim M.K."/>
        </authorList>
    </citation>
    <scope>NUCLEOTIDE SEQUENCE [LARGE SCALE GENOMIC DNA]</scope>
    <source>
        <strain evidence="1 2">BT552</strain>
    </source>
</reference>
<name>A0ABS2DBF7_9SPHN</name>
<proteinExistence type="predicted"/>
<dbReference type="EMBL" id="JAFEMC010000006">
    <property type="protein sequence ID" value="MBM6578271.1"/>
    <property type="molecule type" value="Genomic_DNA"/>
</dbReference>
<accession>A0ABS2DBF7</accession>
<evidence type="ECO:0000313" key="2">
    <source>
        <dbReference type="Proteomes" id="UP000763641"/>
    </source>
</evidence>
<organism evidence="1 2">
    <name type="scientific">Sphingomonas longa</name>
    <dbReference type="NCBI Taxonomy" id="2778730"/>
    <lineage>
        <taxon>Bacteria</taxon>
        <taxon>Pseudomonadati</taxon>
        <taxon>Pseudomonadota</taxon>
        <taxon>Alphaproteobacteria</taxon>
        <taxon>Sphingomonadales</taxon>
        <taxon>Sphingomonadaceae</taxon>
        <taxon>Sphingomonas</taxon>
    </lineage>
</organism>